<name>X0VAN3_9ZZZZ</name>
<comment type="caution">
    <text evidence="2">The sequence shown here is derived from an EMBL/GenBank/DDBJ whole genome shotgun (WGS) entry which is preliminary data.</text>
</comment>
<accession>X0VAN3</accession>
<protein>
    <submittedName>
        <fullName evidence="2">Uncharacterized protein</fullName>
    </submittedName>
</protein>
<reference evidence="2" key="1">
    <citation type="journal article" date="2014" name="Front. Microbiol.">
        <title>High frequency of phylogenetically diverse reductive dehalogenase-homologous genes in deep subseafloor sedimentary metagenomes.</title>
        <authorList>
            <person name="Kawai M."/>
            <person name="Futagami T."/>
            <person name="Toyoda A."/>
            <person name="Takaki Y."/>
            <person name="Nishi S."/>
            <person name="Hori S."/>
            <person name="Arai W."/>
            <person name="Tsubouchi T."/>
            <person name="Morono Y."/>
            <person name="Uchiyama I."/>
            <person name="Ito T."/>
            <person name="Fujiyama A."/>
            <person name="Inagaki F."/>
            <person name="Takami H."/>
        </authorList>
    </citation>
    <scope>NUCLEOTIDE SEQUENCE</scope>
    <source>
        <strain evidence="2">Expedition CK06-06</strain>
    </source>
</reference>
<feature type="region of interest" description="Disordered" evidence="1">
    <location>
        <begin position="1"/>
        <end position="25"/>
    </location>
</feature>
<organism evidence="2">
    <name type="scientific">marine sediment metagenome</name>
    <dbReference type="NCBI Taxonomy" id="412755"/>
    <lineage>
        <taxon>unclassified sequences</taxon>
        <taxon>metagenomes</taxon>
        <taxon>ecological metagenomes</taxon>
    </lineage>
</organism>
<evidence type="ECO:0000313" key="2">
    <source>
        <dbReference type="EMBL" id="GAG09513.1"/>
    </source>
</evidence>
<dbReference type="AlphaFoldDB" id="X0VAN3"/>
<evidence type="ECO:0000256" key="1">
    <source>
        <dbReference type="SAM" id="MobiDB-lite"/>
    </source>
</evidence>
<feature type="non-terminal residue" evidence="2">
    <location>
        <position position="1"/>
    </location>
</feature>
<gene>
    <name evidence="2" type="ORF">S01H1_37059</name>
</gene>
<proteinExistence type="predicted"/>
<dbReference type="EMBL" id="BARS01023262">
    <property type="protein sequence ID" value="GAG09513.1"/>
    <property type="molecule type" value="Genomic_DNA"/>
</dbReference>
<sequence length="53" mass="5684">PATRIASRIPNPAGAPGVRKPATQATEKIPVMTKKFTDAALKIPFARMVTRIP</sequence>